<feature type="repeat" description="TPR" evidence="1">
    <location>
        <begin position="563"/>
        <end position="596"/>
    </location>
</feature>
<proteinExistence type="predicted"/>
<evidence type="ECO:0000256" key="2">
    <source>
        <dbReference type="SAM" id="MobiDB-lite"/>
    </source>
</evidence>
<evidence type="ECO:0000256" key="1">
    <source>
        <dbReference type="PROSITE-ProRule" id="PRU00339"/>
    </source>
</evidence>
<protein>
    <recommendedName>
        <fullName evidence="5">Tetratricopeptide repeat protein</fullName>
    </recommendedName>
</protein>
<dbReference type="Gene3D" id="1.25.40.10">
    <property type="entry name" value="Tetratricopeptide repeat domain"/>
    <property type="match status" value="1"/>
</dbReference>
<dbReference type="Proteomes" id="UP000320176">
    <property type="component" value="Unassembled WGS sequence"/>
</dbReference>
<evidence type="ECO:0000313" key="4">
    <source>
        <dbReference type="Proteomes" id="UP000320176"/>
    </source>
</evidence>
<evidence type="ECO:0008006" key="5">
    <source>
        <dbReference type="Google" id="ProtNLM"/>
    </source>
</evidence>
<reference evidence="3 4" key="1">
    <citation type="submission" date="2019-02" db="EMBL/GenBank/DDBJ databases">
        <title>Deep-cultivation of Planctomycetes and their phenomic and genomic characterization uncovers novel biology.</title>
        <authorList>
            <person name="Wiegand S."/>
            <person name="Jogler M."/>
            <person name="Boedeker C."/>
            <person name="Pinto D."/>
            <person name="Vollmers J."/>
            <person name="Rivas-Marin E."/>
            <person name="Kohn T."/>
            <person name="Peeters S.H."/>
            <person name="Heuer A."/>
            <person name="Rast P."/>
            <person name="Oberbeckmann S."/>
            <person name="Bunk B."/>
            <person name="Jeske O."/>
            <person name="Meyerdierks A."/>
            <person name="Storesund J.E."/>
            <person name="Kallscheuer N."/>
            <person name="Luecker S."/>
            <person name="Lage O.M."/>
            <person name="Pohl T."/>
            <person name="Merkel B.J."/>
            <person name="Hornburger P."/>
            <person name="Mueller R.-W."/>
            <person name="Bruemmer F."/>
            <person name="Labrenz M."/>
            <person name="Spormann A.M."/>
            <person name="Op Den Camp H."/>
            <person name="Overmann J."/>
            <person name="Amann R."/>
            <person name="Jetten M.S.M."/>
            <person name="Mascher T."/>
            <person name="Medema M.H."/>
            <person name="Devos D.P."/>
            <person name="Kaster A.-K."/>
            <person name="Ovreas L."/>
            <person name="Rohde M."/>
            <person name="Galperin M.Y."/>
            <person name="Jogler C."/>
        </authorList>
    </citation>
    <scope>NUCLEOTIDE SEQUENCE [LARGE SCALE GENOMIC DNA]</scope>
    <source>
        <strain evidence="3 4">Pla52n</strain>
    </source>
</reference>
<dbReference type="InterPro" id="IPR019734">
    <property type="entry name" value="TPR_rpt"/>
</dbReference>
<evidence type="ECO:0000313" key="3">
    <source>
        <dbReference type="EMBL" id="TWT89479.1"/>
    </source>
</evidence>
<accession>A0A5C5ZPS9</accession>
<dbReference type="EMBL" id="SJPN01000021">
    <property type="protein sequence ID" value="TWT89479.1"/>
    <property type="molecule type" value="Genomic_DNA"/>
</dbReference>
<dbReference type="RefSeq" id="WP_231742839.1">
    <property type="nucleotide sequence ID" value="NZ_CP151726.1"/>
</dbReference>
<gene>
    <name evidence="3" type="ORF">Pla52n_67670</name>
</gene>
<feature type="region of interest" description="Disordered" evidence="2">
    <location>
        <begin position="1"/>
        <end position="22"/>
    </location>
</feature>
<keyword evidence="1" id="KW-0802">TPR repeat</keyword>
<dbReference type="InterPro" id="IPR011990">
    <property type="entry name" value="TPR-like_helical_dom_sf"/>
</dbReference>
<organism evidence="3 4">
    <name type="scientific">Stieleria varia</name>
    <dbReference type="NCBI Taxonomy" id="2528005"/>
    <lineage>
        <taxon>Bacteria</taxon>
        <taxon>Pseudomonadati</taxon>
        <taxon>Planctomycetota</taxon>
        <taxon>Planctomycetia</taxon>
        <taxon>Pirellulales</taxon>
        <taxon>Pirellulaceae</taxon>
        <taxon>Stieleria</taxon>
    </lineage>
</organism>
<feature type="compositionally biased region" description="Polar residues" evidence="2">
    <location>
        <begin position="1"/>
        <end position="10"/>
    </location>
</feature>
<keyword evidence="4" id="KW-1185">Reference proteome</keyword>
<sequence length="611" mass="69645">MARPVTNSPRYSPPACSRDHTPASTRLRHHACLLLGLFLTSITCVAGCSDDRQLVREIQTRRQNKMQTETIQDHLGETVELLDKIVGLDPEKAQRQIAYHLNQWNIAHPDTSGTQAAKLLSTISELLPPEVVENRIESSTFAGSDTTHLRDCYLFRQIVRWVDTPERDDLLLESWFETKTKEIGEEATDQLRTASRLFDWTIRNVAFEPLVPTDPAPPTDKLKLPHGMQFRGAGIRQSDYYTVMHGTGDPLQRAGVFTQLCRQVNLPAAVLATRSTDTGELTPFCVGVLIADEVYLFEPALGTFIPESEGIGIATLSQARDDELIMRRLSIAGLDQFKYPLTQRDIQQCVALLNLLPEAVSPRMKHLQSGLTGDRRMNVYVDADQLASQFEAVKGIASVRMWDVPLLAEIYRATLQQYAQRDPIFGFWFIARWAMMEADFEMAKKLSKGRWQHLCGVFGDDELESIEGARSLYLAQRAPEFEIEDLMIDVDLQIAYGVRRELGISSEIYDQQIRQIQGLMRMGKRTATYWLSLLQYDDLRYETAANWLSKRVLNEEQLSYWVPPARYNLGRTYERTGEYDKAMELYKTNGDPQEHGNRIRARLLGRFTGDE</sequence>
<dbReference type="SUPFAM" id="SSF81901">
    <property type="entry name" value="HCP-like"/>
    <property type="match status" value="1"/>
</dbReference>
<dbReference type="PROSITE" id="PS50005">
    <property type="entry name" value="TPR"/>
    <property type="match status" value="1"/>
</dbReference>
<comment type="caution">
    <text evidence="3">The sequence shown here is derived from an EMBL/GenBank/DDBJ whole genome shotgun (WGS) entry which is preliminary data.</text>
</comment>
<dbReference type="AlphaFoldDB" id="A0A5C5ZPS9"/>
<name>A0A5C5ZPS9_9BACT</name>